<evidence type="ECO:0000256" key="5">
    <source>
        <dbReference type="SAM" id="Phobius"/>
    </source>
</evidence>
<feature type="transmembrane region" description="Helical" evidence="5">
    <location>
        <begin position="447"/>
        <end position="469"/>
    </location>
</feature>
<dbReference type="AlphaFoldDB" id="A0A1G4MI49"/>
<evidence type="ECO:0000259" key="6">
    <source>
        <dbReference type="Pfam" id="PF00324"/>
    </source>
</evidence>
<evidence type="ECO:0000256" key="1">
    <source>
        <dbReference type="ARBA" id="ARBA00004141"/>
    </source>
</evidence>
<proteinExistence type="predicted"/>
<keyword evidence="4 5" id="KW-0472">Membrane</keyword>
<name>A0A1G4MI49_LACFM</name>
<evidence type="ECO:0000256" key="2">
    <source>
        <dbReference type="ARBA" id="ARBA00022692"/>
    </source>
</evidence>
<comment type="subcellular location">
    <subcellularLocation>
        <location evidence="1">Membrane</location>
        <topology evidence="1">Multi-pass membrane protein</topology>
    </subcellularLocation>
</comment>
<dbReference type="Gene3D" id="1.20.1740.10">
    <property type="entry name" value="Amino acid/polyamine transporter I"/>
    <property type="match status" value="1"/>
</dbReference>
<dbReference type="GO" id="GO:0016020">
    <property type="term" value="C:membrane"/>
    <property type="evidence" value="ECO:0007669"/>
    <property type="project" value="UniProtKB-SubCell"/>
</dbReference>
<dbReference type="OrthoDB" id="3900342at2759"/>
<feature type="transmembrane region" description="Helical" evidence="5">
    <location>
        <begin position="740"/>
        <end position="759"/>
    </location>
</feature>
<accession>A0A1G4MI49</accession>
<dbReference type="PANTHER" id="PTHR43341">
    <property type="entry name" value="AMINO ACID PERMEASE"/>
    <property type="match status" value="1"/>
</dbReference>
<dbReference type="EMBL" id="LT598486">
    <property type="protein sequence ID" value="SCW03564.1"/>
    <property type="molecule type" value="Genomic_DNA"/>
</dbReference>
<keyword evidence="8" id="KW-1185">Reference proteome</keyword>
<evidence type="ECO:0000256" key="3">
    <source>
        <dbReference type="ARBA" id="ARBA00022989"/>
    </source>
</evidence>
<evidence type="ECO:0000256" key="4">
    <source>
        <dbReference type="ARBA" id="ARBA00023136"/>
    </source>
</evidence>
<feature type="transmembrane region" description="Helical" evidence="5">
    <location>
        <begin position="630"/>
        <end position="650"/>
    </location>
</feature>
<sequence length="805" mass="90382">MYSANRNKAVPGLFPHLEYQSGAAIDIPVDAISIDSLLFQQVVNELPVGYKNEMSNDKFYLSRLYNQKTSSPNTNAVAYESFEEYDRTLKRETRMRQRLETLENVFSNNGIKLPKVENAQTIYTHEVPPPAQIRGSSRRSFMSLFRRRGSDTRQRSLDYSRQILMSPSNHTAVIDDGNPECDFIDYRYEKKAPVVQEEIEPVSTWTIEFIDGSEENQQLPKKFHNRVTIQRKLKVRHLQMISLGATIGVGLFLNSGKAFSIGGPLGAFIGYVFGGLIILATLLSFAEIVALIPLITGMSGLSSRFVGDAFGFSVGWCHWLSYAAAFPSELIASTIMLTYYPNLVEIGTRKSLAAITITVMVIVLTSVNLMDVRVYGEFEYYASAFKLLIVVLLIILMIVLNVGGLHNDYIGFRYWEKSKSPFLEVTFGPFRPTFDLKDRGDGAKNGISGFGGVILSIISSTLVSVFSYVGSEIGFVAAGEAENPRKAVPSVTKRIFTRVIVFYLLSIFVVGLNFYSGDPRLMRYYAGSSGVMSAADYKEYESVIDAIGGLNCNTMLTQKLFLNENSNQSPWVIALQSFKQCTLSSFVNGVFVAIGISAASSQLYASSRTLYSMATQQKAPAVFTWCNKNGVPYMAVLFCAVLGFLSLLCLNMNSSDVFVIFINIGAMGSVIMWFGMNLSFLRFYYALKRRPDIVSRDSKEYPYKSPLQPYLSIFGMVSTILLLIFNGFQNFFLWETKNFISSYLTVVLFALLYVGYGWIRGSKINKLEQIDLDSGRREMDRIIWKEGVDYSLNVKELMKKIFSYL</sequence>
<feature type="transmembrane region" description="Helical" evidence="5">
    <location>
        <begin position="382"/>
        <end position="403"/>
    </location>
</feature>
<keyword evidence="3 5" id="KW-1133">Transmembrane helix</keyword>
<feature type="transmembrane region" description="Helical" evidence="5">
    <location>
        <begin position="352"/>
        <end position="370"/>
    </location>
</feature>
<dbReference type="Pfam" id="PF00324">
    <property type="entry name" value="AA_permease"/>
    <property type="match status" value="1"/>
</dbReference>
<feature type="transmembrane region" description="Helical" evidence="5">
    <location>
        <begin position="586"/>
        <end position="605"/>
    </location>
</feature>
<feature type="transmembrane region" description="Helical" evidence="5">
    <location>
        <begin position="319"/>
        <end position="340"/>
    </location>
</feature>
<keyword evidence="2 5" id="KW-0812">Transmembrane</keyword>
<organism evidence="7 8">
    <name type="scientific">Lachancea fermentati</name>
    <name type="common">Zygosaccharomyces fermentati</name>
    <dbReference type="NCBI Taxonomy" id="4955"/>
    <lineage>
        <taxon>Eukaryota</taxon>
        <taxon>Fungi</taxon>
        <taxon>Dikarya</taxon>
        <taxon>Ascomycota</taxon>
        <taxon>Saccharomycotina</taxon>
        <taxon>Saccharomycetes</taxon>
        <taxon>Saccharomycetales</taxon>
        <taxon>Saccharomycetaceae</taxon>
        <taxon>Lachancea</taxon>
    </lineage>
</organism>
<evidence type="ECO:0000313" key="8">
    <source>
        <dbReference type="Proteomes" id="UP000190831"/>
    </source>
</evidence>
<dbReference type="PANTHER" id="PTHR43341:SF46">
    <property type="entry name" value="SPS-SENSOR COMPONENT SSY1"/>
    <property type="match status" value="1"/>
</dbReference>
<dbReference type="InterPro" id="IPR050524">
    <property type="entry name" value="APC_YAT"/>
</dbReference>
<dbReference type="OMA" id="NQSPWVI"/>
<protein>
    <submittedName>
        <fullName evidence="7">LAFE_0G13256g1_1</fullName>
    </submittedName>
</protein>
<feature type="transmembrane region" description="Helical" evidence="5">
    <location>
        <begin position="495"/>
        <end position="515"/>
    </location>
</feature>
<feature type="transmembrane region" description="Helical" evidence="5">
    <location>
        <begin position="268"/>
        <end position="295"/>
    </location>
</feature>
<dbReference type="GO" id="GO:0015171">
    <property type="term" value="F:amino acid transmembrane transporter activity"/>
    <property type="evidence" value="ECO:0007669"/>
    <property type="project" value="TreeGrafter"/>
</dbReference>
<feature type="transmembrane region" description="Helical" evidence="5">
    <location>
        <begin position="238"/>
        <end position="256"/>
    </location>
</feature>
<feature type="transmembrane region" description="Helical" evidence="5">
    <location>
        <begin position="657"/>
        <end position="687"/>
    </location>
</feature>
<dbReference type="InterPro" id="IPR004841">
    <property type="entry name" value="AA-permease/SLC12A_dom"/>
</dbReference>
<feature type="domain" description="Amino acid permease/ SLC12A" evidence="6">
    <location>
        <begin position="237"/>
        <end position="766"/>
    </location>
</feature>
<reference evidence="7 8" key="1">
    <citation type="submission" date="2016-03" db="EMBL/GenBank/DDBJ databases">
        <authorList>
            <person name="Devillers H."/>
        </authorList>
    </citation>
    <scope>NUCLEOTIDE SEQUENCE [LARGE SCALE GENOMIC DNA]</scope>
    <source>
        <strain evidence="7">CBS 6772</strain>
    </source>
</reference>
<feature type="transmembrane region" description="Helical" evidence="5">
    <location>
        <begin position="707"/>
        <end position="728"/>
    </location>
</feature>
<evidence type="ECO:0000313" key="7">
    <source>
        <dbReference type="EMBL" id="SCW03564.1"/>
    </source>
</evidence>
<dbReference type="Proteomes" id="UP000190831">
    <property type="component" value="Chromosome G"/>
</dbReference>
<gene>
    <name evidence="7" type="ORF">LAFE_0G13256G</name>
</gene>